<dbReference type="EMBL" id="MWBQ01000120">
    <property type="protein sequence ID" value="OQA56338.1"/>
    <property type="molecule type" value="Genomic_DNA"/>
</dbReference>
<reference evidence="1" key="1">
    <citation type="submission" date="2017-02" db="EMBL/GenBank/DDBJ databases">
        <title>Delving into the versatile metabolic prowess of the omnipresent phylum Bacteroidetes.</title>
        <authorList>
            <person name="Nobu M.K."/>
            <person name="Mei R."/>
            <person name="Narihiro T."/>
            <person name="Kuroda K."/>
            <person name="Liu W.-T."/>
        </authorList>
    </citation>
    <scope>NUCLEOTIDE SEQUENCE</scope>
    <source>
        <strain evidence="1">ADurb.Bin276</strain>
    </source>
</reference>
<proteinExistence type="predicted"/>
<accession>A0A1V5SPC8</accession>
<sequence length="80" mass="8766">MINPQINDEIQTGKFTPNQVFNTLLKAAPQTFACTPNQPKVEIPKIKEINIRDPLKPNDGTAALTVGLPKSAACIPWKLI</sequence>
<dbReference type="Proteomes" id="UP000485569">
    <property type="component" value="Unassembled WGS sequence"/>
</dbReference>
<evidence type="ECO:0000313" key="1">
    <source>
        <dbReference type="EMBL" id="OQA56338.1"/>
    </source>
</evidence>
<dbReference type="AlphaFoldDB" id="A0A1V5SPC8"/>
<gene>
    <name evidence="1" type="ORF">BWY41_01521</name>
</gene>
<comment type="caution">
    <text evidence="1">The sequence shown here is derived from an EMBL/GenBank/DDBJ whole genome shotgun (WGS) entry which is preliminary data.</text>
</comment>
<organism evidence="1">
    <name type="scientific">Candidatus Atribacter allofermentans</name>
    <dbReference type="NCBI Taxonomy" id="1852833"/>
    <lineage>
        <taxon>Bacteria</taxon>
        <taxon>Pseudomonadati</taxon>
        <taxon>Atribacterota</taxon>
        <taxon>Atribacteria</taxon>
        <taxon>Atribacterales</taxon>
        <taxon>Atribacteraceae</taxon>
        <taxon>Atribacter</taxon>
    </lineage>
</organism>
<name>A0A1V5SPC8_9BACT</name>
<protein>
    <submittedName>
        <fullName evidence="1">Uncharacterized protein</fullName>
    </submittedName>
</protein>